<name>A0A2S0L5K9_9FIRM</name>
<protein>
    <submittedName>
        <fullName evidence="1">Uncharacterized protein</fullName>
    </submittedName>
</protein>
<evidence type="ECO:0000313" key="2">
    <source>
        <dbReference type="Proteomes" id="UP000237883"/>
    </source>
</evidence>
<keyword evidence="2" id="KW-1185">Reference proteome</keyword>
<gene>
    <name evidence="1" type="ORF">C5Q96_06545</name>
</gene>
<dbReference type="Proteomes" id="UP000237883">
    <property type="component" value="Chromosome"/>
</dbReference>
<organism evidence="1 2">
    <name type="scientific">Mogibacterium diversum</name>
    <dbReference type="NCBI Taxonomy" id="114527"/>
    <lineage>
        <taxon>Bacteria</taxon>
        <taxon>Bacillati</taxon>
        <taxon>Bacillota</taxon>
        <taxon>Clostridia</taxon>
        <taxon>Peptostreptococcales</taxon>
        <taxon>Anaerovoracaceae</taxon>
        <taxon>Mogibacterium</taxon>
    </lineage>
</organism>
<proteinExistence type="predicted"/>
<dbReference type="KEGG" id="mdv:C5Q96_06545"/>
<reference evidence="2" key="1">
    <citation type="submission" date="2018-02" db="EMBL/GenBank/DDBJ databases">
        <authorList>
            <person name="Holder M.E."/>
            <person name="Ajami N.J."/>
            <person name="Petrosino J.F."/>
        </authorList>
    </citation>
    <scope>NUCLEOTIDE SEQUENCE [LARGE SCALE GENOMIC DNA]</scope>
    <source>
        <strain evidence="2">CCUG 47132</strain>
    </source>
</reference>
<dbReference type="AlphaFoldDB" id="A0A2S0L5K9"/>
<sequence length="112" mass="13048">MRESRQSCFLGNQSFFEASFRGRLYMESEAMLRLPRFSLSHNMFLGKHHIEDNDLELLSCEIQGLKKIVTFGSVSTPQFCPKCSYKMHSQEIKTRTINHPVLQDGYQLVMQL</sequence>
<evidence type="ECO:0000313" key="1">
    <source>
        <dbReference type="EMBL" id="AVM48523.1"/>
    </source>
</evidence>
<dbReference type="EMBL" id="CP027228">
    <property type="protein sequence ID" value="AVM48523.1"/>
    <property type="molecule type" value="Genomic_DNA"/>
</dbReference>
<accession>A0A2S0L5K9</accession>